<evidence type="ECO:0000256" key="3">
    <source>
        <dbReference type="ARBA" id="ARBA00005673"/>
    </source>
</evidence>
<keyword evidence="5 11" id="KW-0479">Metal-binding</keyword>
<evidence type="ECO:0000256" key="11">
    <source>
        <dbReference type="PIRNR" id="PIRNR039133"/>
    </source>
</evidence>
<dbReference type="SUPFAM" id="SSF69572">
    <property type="entry name" value="Activating enzymes of the ubiquitin-like proteins"/>
    <property type="match status" value="1"/>
</dbReference>
<keyword evidence="4" id="KW-0808">Transferase</keyword>
<feature type="binding site" evidence="13">
    <location>
        <position position="67"/>
    </location>
    <ligand>
        <name>ATP</name>
        <dbReference type="ChEBI" id="CHEBI:30616"/>
    </ligand>
</feature>
<accession>A0AAV9D324</accession>
<dbReference type="PANTHER" id="PTHR10953">
    <property type="entry name" value="UBIQUITIN-ACTIVATING ENZYME E1"/>
    <property type="match status" value="1"/>
</dbReference>
<dbReference type="GO" id="GO:0031510">
    <property type="term" value="C:SUMO activating enzyme complex"/>
    <property type="evidence" value="ECO:0007669"/>
    <property type="project" value="UniProtKB-UniRule"/>
</dbReference>
<feature type="binding site" evidence="13">
    <location>
        <begin position="112"/>
        <end position="117"/>
    </location>
    <ligand>
        <name>ATP</name>
        <dbReference type="ChEBI" id="CHEBI:30616"/>
    </ligand>
</feature>
<reference evidence="19" key="1">
    <citation type="journal article" date="2023" name="Nat. Commun.">
        <title>Diploid and tetraploid genomes of Acorus and the evolution of monocots.</title>
        <authorList>
            <person name="Ma L."/>
            <person name="Liu K.W."/>
            <person name="Li Z."/>
            <person name="Hsiao Y.Y."/>
            <person name="Qi Y."/>
            <person name="Fu T."/>
            <person name="Tang G.D."/>
            <person name="Zhang D."/>
            <person name="Sun W.H."/>
            <person name="Liu D.K."/>
            <person name="Li Y."/>
            <person name="Chen G.Z."/>
            <person name="Liu X.D."/>
            <person name="Liao X.Y."/>
            <person name="Jiang Y.T."/>
            <person name="Yu X."/>
            <person name="Hao Y."/>
            <person name="Huang J."/>
            <person name="Zhao X.W."/>
            <person name="Ke S."/>
            <person name="Chen Y.Y."/>
            <person name="Wu W.L."/>
            <person name="Hsu J.L."/>
            <person name="Lin Y.F."/>
            <person name="Huang M.D."/>
            <person name="Li C.Y."/>
            <person name="Huang L."/>
            <person name="Wang Z.W."/>
            <person name="Zhao X."/>
            <person name="Zhong W.Y."/>
            <person name="Peng D.H."/>
            <person name="Ahmad S."/>
            <person name="Lan S."/>
            <person name="Zhang J.S."/>
            <person name="Tsai W.C."/>
            <person name="Van de Peer Y."/>
            <person name="Liu Z.J."/>
        </authorList>
    </citation>
    <scope>NUCLEOTIDE SEQUENCE</scope>
    <source>
        <strain evidence="19">CP</strain>
    </source>
</reference>
<comment type="subunit">
    <text evidence="11">Heterodimer.</text>
</comment>
<evidence type="ECO:0000256" key="2">
    <source>
        <dbReference type="ARBA" id="ARBA00004718"/>
    </source>
</evidence>
<organism evidence="19 20">
    <name type="scientific">Acorus calamus</name>
    <name type="common">Sweet flag</name>
    <dbReference type="NCBI Taxonomy" id="4465"/>
    <lineage>
        <taxon>Eukaryota</taxon>
        <taxon>Viridiplantae</taxon>
        <taxon>Streptophyta</taxon>
        <taxon>Embryophyta</taxon>
        <taxon>Tracheophyta</taxon>
        <taxon>Spermatophyta</taxon>
        <taxon>Magnoliopsida</taxon>
        <taxon>Liliopsida</taxon>
        <taxon>Acoraceae</taxon>
        <taxon>Acorus</taxon>
    </lineage>
</organism>
<dbReference type="PIRSF" id="PIRSF039133">
    <property type="entry name" value="SUMO_E1B"/>
    <property type="match status" value="1"/>
</dbReference>
<comment type="caution">
    <text evidence="19">The sequence shown here is derived from an EMBL/GenBank/DDBJ whole genome shotgun (WGS) entry which is preliminary data.</text>
</comment>
<feature type="binding site" evidence="14">
    <location>
        <position position="434"/>
    </location>
    <ligand>
        <name>Zn(2+)</name>
        <dbReference type="ChEBI" id="CHEBI:29105"/>
    </ligand>
</feature>
<dbReference type="GO" id="GO:0016740">
    <property type="term" value="F:transferase activity"/>
    <property type="evidence" value="ECO:0007669"/>
    <property type="project" value="UniProtKB-KW"/>
</dbReference>
<evidence type="ECO:0000259" key="18">
    <source>
        <dbReference type="Pfam" id="PF14732"/>
    </source>
</evidence>
<dbReference type="Proteomes" id="UP001180020">
    <property type="component" value="Unassembled WGS sequence"/>
</dbReference>
<dbReference type="FunFam" id="3.50.50.80:FF:000002">
    <property type="entry name" value="SUMO-activating enzyme subunit 2"/>
    <property type="match status" value="1"/>
</dbReference>
<feature type="binding site" evidence="13">
    <location>
        <position position="43"/>
    </location>
    <ligand>
        <name>ATP</name>
        <dbReference type="ChEBI" id="CHEBI:30616"/>
    </ligand>
</feature>
<dbReference type="GO" id="GO:0046872">
    <property type="term" value="F:metal ion binding"/>
    <property type="evidence" value="ECO:0007669"/>
    <property type="project" value="UniProtKB-KW"/>
</dbReference>
<dbReference type="GO" id="GO:0019948">
    <property type="term" value="F:SUMO activating enzyme activity"/>
    <property type="evidence" value="ECO:0007669"/>
    <property type="project" value="UniProtKB-UniRule"/>
</dbReference>
<dbReference type="FunFam" id="1.10.10.520:FF:000004">
    <property type="entry name" value="SUMO-activating enzyme subunit"/>
    <property type="match status" value="1"/>
</dbReference>
<protein>
    <recommendedName>
        <fullName evidence="11">SUMO-activating enzyme subunit</fullName>
    </recommendedName>
</protein>
<dbReference type="FunFam" id="3.40.50.720:FF:000864">
    <property type="entry name" value="SUMO-activating enzyme subunit"/>
    <property type="match status" value="1"/>
</dbReference>
<feature type="binding site" evidence="13">
    <location>
        <begin position="51"/>
        <end position="54"/>
    </location>
    <ligand>
        <name>ATP</name>
        <dbReference type="ChEBI" id="CHEBI:30616"/>
    </ligand>
</feature>
<dbReference type="InterPro" id="IPR023318">
    <property type="entry name" value="Ub_act_enz_dom_a_sf"/>
</dbReference>
<sequence>MASEEQLKTIEGAKVLMVGAGGIGCELLKTLALSGFRDIHIIDMDTIEVSNLNRQFLFRQSHVGQSKAKVARDAVLKFRPNINITPYHANVKDPMFNMEFFKDFNVVLNGLDNLDARRHVNRLCLAAEVPLVESGTTGFLGQVTVHVKGKTECYECQPKPTPKTYPVCTITSTPSKFVHCIVWAKDLLFAKLFGDRTRENDLYVRSSDADGSVKHSEDIFEQSADEDLEQYGRKIYDNIFGHSIEATLSNEETWRNRNKPKPIYIRDVLPHKFAKPNGSSEENCANDDTNISAMASLGLKNPQDVWSLEESTRIFMEALRLFNEKRKKDVGSLIFDKDDQLAVEFVTAAANIRASSFGIPLHSLFEAKGIAGNIVHAVATTNAIIAGLIVIEAIKVLQGDAKKYRMTYCVEHPLRKMLLMPVEPFEPNKSCYVCSETPLLLEVNTRRSKLRDVVEKIVRSKLGMNFPLIMQGSNLIFEVGDDLEEDIAASYASNLEKVLSELPAPVTGGTMLTVEDLQQEFSCNINIKHREEFDEETEPDGMVLSGWTPAAPTEKAAHAISNGEGTSSAPPGTSEAEIVDDVEIVPAQTDVPVGTKRKLTEILNSKDGGSDDVRQGKRAIEVDDNGGDDDVVLMLEENPEKKKRLQ</sequence>
<evidence type="ECO:0000256" key="1">
    <source>
        <dbReference type="ARBA" id="ARBA00004123"/>
    </source>
</evidence>
<dbReference type="InterPro" id="IPR042449">
    <property type="entry name" value="Ub-E1_IAD_1"/>
</dbReference>
<dbReference type="EMBL" id="JAUJYO010000015">
    <property type="protein sequence ID" value="KAK1295620.1"/>
    <property type="molecule type" value="Genomic_DNA"/>
</dbReference>
<evidence type="ECO:0000256" key="15">
    <source>
        <dbReference type="SAM" id="MobiDB-lite"/>
    </source>
</evidence>
<gene>
    <name evidence="19" type="primary">SAE2</name>
    <name evidence="19" type="ORF">QJS10_CPB15g01988</name>
</gene>
<evidence type="ECO:0000259" key="16">
    <source>
        <dbReference type="Pfam" id="PF00899"/>
    </source>
</evidence>
<keyword evidence="20" id="KW-1185">Reference proteome</keyword>
<comment type="pathway">
    <text evidence="2 11">Protein modification; protein sumoylation.</text>
</comment>
<feature type="domain" description="Ubiquitin/SUMO-activating enzyme ubiquitin-like" evidence="18">
    <location>
        <begin position="441"/>
        <end position="533"/>
    </location>
</feature>
<evidence type="ECO:0000259" key="17">
    <source>
        <dbReference type="Pfam" id="PF10585"/>
    </source>
</evidence>
<feature type="active site" description="Glycyl thioester intermediate" evidence="12">
    <location>
        <position position="168"/>
    </location>
</feature>
<dbReference type="Gene3D" id="3.50.50.80">
    <property type="entry name" value="Ubiquitin-activating enzyme E1, inactive adenylation domain, subdomain 1"/>
    <property type="match status" value="1"/>
</dbReference>
<dbReference type="PANTHER" id="PTHR10953:SF5">
    <property type="entry name" value="SUMO-ACTIVATING ENZYME SUBUNIT 2"/>
    <property type="match status" value="1"/>
</dbReference>
<dbReference type="InterPro" id="IPR019572">
    <property type="entry name" value="UBA_E1_SCCH"/>
</dbReference>
<evidence type="ECO:0000256" key="6">
    <source>
        <dbReference type="ARBA" id="ARBA00022741"/>
    </source>
</evidence>
<dbReference type="InterPro" id="IPR000594">
    <property type="entry name" value="ThiF_NAD_FAD-bd"/>
</dbReference>
<dbReference type="Pfam" id="PF00899">
    <property type="entry name" value="ThiF"/>
    <property type="match status" value="1"/>
</dbReference>
<keyword evidence="9 11" id="KW-0067">ATP-binding</keyword>
<keyword evidence="6 11" id="KW-0547">Nucleotide-binding</keyword>
<dbReference type="Gene3D" id="3.10.290.20">
    <property type="entry name" value="Ubiquitin-like 2 activating enzyme e1b. Chain: B, domain 3"/>
    <property type="match status" value="1"/>
</dbReference>
<dbReference type="FunFam" id="3.40.50.720:FF:000618">
    <property type="entry name" value="SUMO-activating enzyme subunit 2"/>
    <property type="match status" value="1"/>
</dbReference>
<feature type="region of interest" description="Disordered" evidence="15">
    <location>
        <begin position="532"/>
        <end position="574"/>
    </location>
</feature>
<feature type="binding site" evidence="14">
    <location>
        <position position="431"/>
    </location>
    <ligand>
        <name>Zn(2+)</name>
        <dbReference type="ChEBI" id="CHEBI:29105"/>
    </ligand>
</feature>
<feature type="binding site" evidence="14">
    <location>
        <position position="156"/>
    </location>
    <ligand>
        <name>Zn(2+)</name>
        <dbReference type="ChEBI" id="CHEBI:29105"/>
    </ligand>
</feature>
<evidence type="ECO:0000256" key="5">
    <source>
        <dbReference type="ARBA" id="ARBA00022723"/>
    </source>
</evidence>
<evidence type="ECO:0000256" key="14">
    <source>
        <dbReference type="PIRSR" id="PIRSR039133-3"/>
    </source>
</evidence>
<evidence type="ECO:0000256" key="7">
    <source>
        <dbReference type="ARBA" id="ARBA00022786"/>
    </source>
</evidence>
<dbReference type="CDD" id="cd01489">
    <property type="entry name" value="Uba2_SUMO"/>
    <property type="match status" value="1"/>
</dbReference>
<dbReference type="GO" id="GO:0005524">
    <property type="term" value="F:ATP binding"/>
    <property type="evidence" value="ECO:0007669"/>
    <property type="project" value="UniProtKB-UniRule"/>
</dbReference>
<feature type="region of interest" description="Disordered" evidence="15">
    <location>
        <begin position="602"/>
        <end position="630"/>
    </location>
</feature>
<keyword evidence="10" id="KW-0539">Nucleus</keyword>
<dbReference type="AlphaFoldDB" id="A0AAV9D324"/>
<dbReference type="InterPro" id="IPR045886">
    <property type="entry name" value="ThiF/MoeB/HesA"/>
</dbReference>
<reference evidence="19" key="2">
    <citation type="submission" date="2023-06" db="EMBL/GenBank/DDBJ databases">
        <authorList>
            <person name="Ma L."/>
            <person name="Liu K.-W."/>
            <person name="Li Z."/>
            <person name="Hsiao Y.-Y."/>
            <person name="Qi Y."/>
            <person name="Fu T."/>
            <person name="Tang G."/>
            <person name="Zhang D."/>
            <person name="Sun W.-H."/>
            <person name="Liu D.-K."/>
            <person name="Li Y."/>
            <person name="Chen G.-Z."/>
            <person name="Liu X.-D."/>
            <person name="Liao X.-Y."/>
            <person name="Jiang Y.-T."/>
            <person name="Yu X."/>
            <person name="Hao Y."/>
            <person name="Huang J."/>
            <person name="Zhao X.-W."/>
            <person name="Ke S."/>
            <person name="Chen Y.-Y."/>
            <person name="Wu W.-L."/>
            <person name="Hsu J.-L."/>
            <person name="Lin Y.-F."/>
            <person name="Huang M.-D."/>
            <person name="Li C.-Y."/>
            <person name="Huang L."/>
            <person name="Wang Z.-W."/>
            <person name="Zhao X."/>
            <person name="Zhong W.-Y."/>
            <person name="Peng D.-H."/>
            <person name="Ahmad S."/>
            <person name="Lan S."/>
            <person name="Zhang J.-S."/>
            <person name="Tsai W.-C."/>
            <person name="Van De Peer Y."/>
            <person name="Liu Z.-J."/>
        </authorList>
    </citation>
    <scope>NUCLEOTIDE SEQUENCE</scope>
    <source>
        <strain evidence="19">CP</strain>
        <tissue evidence="19">Leaves</tissue>
    </source>
</reference>
<evidence type="ECO:0000256" key="9">
    <source>
        <dbReference type="ARBA" id="ARBA00022840"/>
    </source>
</evidence>
<feature type="domain" description="THIF-type NAD/FAD binding fold" evidence="16">
    <location>
        <begin position="3"/>
        <end position="432"/>
    </location>
</feature>
<comment type="subcellular location">
    <subcellularLocation>
        <location evidence="1">Nucleus</location>
    </subcellularLocation>
</comment>
<keyword evidence="7 11" id="KW-0833">Ubl conjugation pathway</keyword>
<dbReference type="Gene3D" id="1.10.10.520">
    <property type="entry name" value="Ubiquitin activating enzymes (Uba3). Chain: B, domain 2"/>
    <property type="match status" value="1"/>
</dbReference>
<feature type="compositionally biased region" description="Basic and acidic residues" evidence="15">
    <location>
        <begin position="608"/>
        <end position="621"/>
    </location>
</feature>
<dbReference type="InterPro" id="IPR035985">
    <property type="entry name" value="Ubiquitin-activating_enz"/>
</dbReference>
<evidence type="ECO:0000313" key="20">
    <source>
        <dbReference type="Proteomes" id="UP001180020"/>
    </source>
</evidence>
<feature type="binding site" evidence="14">
    <location>
        <position position="153"/>
    </location>
    <ligand>
        <name>Zn(2+)</name>
        <dbReference type="ChEBI" id="CHEBI:29105"/>
    </ligand>
</feature>
<name>A0AAV9D324_ACOCL</name>
<proteinExistence type="inferred from homology"/>
<evidence type="ECO:0000256" key="4">
    <source>
        <dbReference type="ARBA" id="ARBA00022679"/>
    </source>
</evidence>
<dbReference type="InterPro" id="IPR028077">
    <property type="entry name" value="UAE_UbL_dom"/>
</dbReference>
<dbReference type="GO" id="GO:0005737">
    <property type="term" value="C:cytoplasm"/>
    <property type="evidence" value="ECO:0007669"/>
    <property type="project" value="TreeGrafter"/>
</dbReference>
<evidence type="ECO:0000313" key="19">
    <source>
        <dbReference type="EMBL" id="KAK1295620.1"/>
    </source>
</evidence>
<feature type="domain" description="Ubiquitin-activating enzyme SCCH" evidence="17">
    <location>
        <begin position="309"/>
        <end position="368"/>
    </location>
</feature>
<dbReference type="Pfam" id="PF10585">
    <property type="entry name" value="UBA_E1_SCCH"/>
    <property type="match status" value="1"/>
</dbReference>
<feature type="binding site" evidence="13">
    <location>
        <begin position="19"/>
        <end position="24"/>
    </location>
    <ligand>
        <name>ATP</name>
        <dbReference type="ChEBI" id="CHEBI:30616"/>
    </ligand>
</feature>
<dbReference type="GO" id="GO:0016925">
    <property type="term" value="P:protein sumoylation"/>
    <property type="evidence" value="ECO:0007669"/>
    <property type="project" value="UniProtKB-UniRule"/>
</dbReference>
<dbReference type="Pfam" id="PF14732">
    <property type="entry name" value="UAE_UbL"/>
    <property type="match status" value="1"/>
</dbReference>
<evidence type="ECO:0000256" key="10">
    <source>
        <dbReference type="ARBA" id="ARBA00023242"/>
    </source>
</evidence>
<comment type="similarity">
    <text evidence="3 11">Belongs to the ubiquitin-activating E1 family.</text>
</comment>
<keyword evidence="8 11" id="KW-0862">Zinc</keyword>
<dbReference type="FunFam" id="3.10.290.20:FF:000004">
    <property type="entry name" value="SUMO-activating enzyme subunit"/>
    <property type="match status" value="1"/>
</dbReference>
<dbReference type="InterPro" id="IPR030661">
    <property type="entry name" value="Uba2"/>
</dbReference>
<evidence type="ECO:0000256" key="13">
    <source>
        <dbReference type="PIRSR" id="PIRSR039133-2"/>
    </source>
</evidence>
<evidence type="ECO:0000256" key="12">
    <source>
        <dbReference type="PIRSR" id="PIRSR039133-1"/>
    </source>
</evidence>
<evidence type="ECO:0000256" key="8">
    <source>
        <dbReference type="ARBA" id="ARBA00022833"/>
    </source>
</evidence>